<protein>
    <submittedName>
        <fullName evidence="2">Uncharacterized protein</fullName>
    </submittedName>
</protein>
<gene>
    <name evidence="2" type="ORF">PHAVU_006G035300g</name>
</gene>
<proteinExistence type="predicted"/>
<evidence type="ECO:0000313" key="2">
    <source>
        <dbReference type="EMBL" id="ESW18371.1"/>
    </source>
</evidence>
<evidence type="ECO:0000256" key="1">
    <source>
        <dbReference type="SAM" id="Phobius"/>
    </source>
</evidence>
<dbReference type="AlphaFoldDB" id="V7BP61"/>
<keyword evidence="1" id="KW-1133">Transmembrane helix</keyword>
<organism evidence="2 3">
    <name type="scientific">Phaseolus vulgaris</name>
    <name type="common">Kidney bean</name>
    <name type="synonym">French bean</name>
    <dbReference type="NCBI Taxonomy" id="3885"/>
    <lineage>
        <taxon>Eukaryota</taxon>
        <taxon>Viridiplantae</taxon>
        <taxon>Streptophyta</taxon>
        <taxon>Embryophyta</taxon>
        <taxon>Tracheophyta</taxon>
        <taxon>Spermatophyta</taxon>
        <taxon>Magnoliopsida</taxon>
        <taxon>eudicotyledons</taxon>
        <taxon>Gunneridae</taxon>
        <taxon>Pentapetalae</taxon>
        <taxon>rosids</taxon>
        <taxon>fabids</taxon>
        <taxon>Fabales</taxon>
        <taxon>Fabaceae</taxon>
        <taxon>Papilionoideae</taxon>
        <taxon>50 kb inversion clade</taxon>
        <taxon>NPAAA clade</taxon>
        <taxon>indigoferoid/millettioid clade</taxon>
        <taxon>Phaseoleae</taxon>
        <taxon>Phaseolus</taxon>
    </lineage>
</organism>
<dbReference type="EMBL" id="CM002293">
    <property type="protein sequence ID" value="ESW18371.1"/>
    <property type="molecule type" value="Genomic_DNA"/>
</dbReference>
<keyword evidence="1" id="KW-0472">Membrane</keyword>
<accession>V7BP61</accession>
<keyword evidence="1" id="KW-0812">Transmembrane</keyword>
<sequence length="134" mass="15401">MVMLLHHGTCFNLRSTTKPLVCKAQCFVLVILCGYGLWWRFMVEVEVVVHGSCFVLRLIPFSHRFVIHGSYSRSWFVRCGNGKCQDKASSVVVGVQALLQFHALALLHQVNYESGIKYTGRERDYLDSCLCQRW</sequence>
<dbReference type="Proteomes" id="UP000000226">
    <property type="component" value="Chromosome 6"/>
</dbReference>
<reference evidence="3" key="1">
    <citation type="journal article" date="2014" name="Nat. Genet.">
        <title>A reference genome for common bean and genome-wide analysis of dual domestications.</title>
        <authorList>
            <person name="Schmutz J."/>
            <person name="McClean P.E."/>
            <person name="Mamidi S."/>
            <person name="Wu G.A."/>
            <person name="Cannon S.B."/>
            <person name="Grimwood J."/>
            <person name="Jenkins J."/>
            <person name="Shu S."/>
            <person name="Song Q."/>
            <person name="Chavarro C."/>
            <person name="Torres-Torres M."/>
            <person name="Geffroy V."/>
            <person name="Moghaddam S.M."/>
            <person name="Gao D."/>
            <person name="Abernathy B."/>
            <person name="Barry K."/>
            <person name="Blair M."/>
            <person name="Brick M.A."/>
            <person name="Chovatia M."/>
            <person name="Gepts P."/>
            <person name="Goodstein D.M."/>
            <person name="Gonzales M."/>
            <person name="Hellsten U."/>
            <person name="Hyten D.L."/>
            <person name="Jia G."/>
            <person name="Kelly J.D."/>
            <person name="Kudrna D."/>
            <person name="Lee R."/>
            <person name="Richard M.M."/>
            <person name="Miklas P.N."/>
            <person name="Osorno J.M."/>
            <person name="Rodrigues J."/>
            <person name="Thareau V."/>
            <person name="Urrea C.A."/>
            <person name="Wang M."/>
            <person name="Yu Y."/>
            <person name="Zhang M."/>
            <person name="Wing R.A."/>
            <person name="Cregan P.B."/>
            <person name="Rokhsar D.S."/>
            <person name="Jackson S.A."/>
        </authorList>
    </citation>
    <scope>NUCLEOTIDE SEQUENCE [LARGE SCALE GENOMIC DNA]</scope>
    <source>
        <strain evidence="3">cv. G19833</strain>
    </source>
</reference>
<dbReference type="Gramene" id="ESW18371">
    <property type="protein sequence ID" value="ESW18371"/>
    <property type="gene ID" value="PHAVU_006G035300g"/>
</dbReference>
<keyword evidence="3" id="KW-1185">Reference proteome</keyword>
<feature type="transmembrane region" description="Helical" evidence="1">
    <location>
        <begin position="20"/>
        <end position="41"/>
    </location>
</feature>
<name>V7BP61_PHAVU</name>
<evidence type="ECO:0000313" key="3">
    <source>
        <dbReference type="Proteomes" id="UP000000226"/>
    </source>
</evidence>